<keyword evidence="1" id="KW-0732">Signal</keyword>
<feature type="chain" id="PRO_5012206389" description="DUF3221 domain-containing protein" evidence="1">
    <location>
        <begin position="25"/>
        <end position="124"/>
    </location>
</feature>
<gene>
    <name evidence="2" type="ORF">SAMN02745196_00179</name>
</gene>
<evidence type="ECO:0000256" key="1">
    <source>
        <dbReference type="SAM" id="SignalP"/>
    </source>
</evidence>
<evidence type="ECO:0000313" key="3">
    <source>
        <dbReference type="Proteomes" id="UP000184526"/>
    </source>
</evidence>
<reference evidence="2 3" key="1">
    <citation type="submission" date="2016-11" db="EMBL/GenBank/DDBJ databases">
        <authorList>
            <person name="Jaros S."/>
            <person name="Januszkiewicz K."/>
            <person name="Wedrychowicz H."/>
        </authorList>
    </citation>
    <scope>NUCLEOTIDE SEQUENCE [LARGE SCALE GENOMIC DNA]</scope>
    <source>
        <strain evidence="2 3">DSM 3089</strain>
    </source>
</reference>
<sequence length="124" mass="14279">MKKIISFIVALIISFSFMQTEVYADNKDNRFTNLVSHGIYKIQSHGGDFIPGVYKIELLSKESIGYVFVISKDSDLRYIRRFKNSSETESRVCVIGPLEEGDSVIIYGECEFYFNKIKDGFYCN</sequence>
<accession>A0A1M5SJU6</accession>
<evidence type="ECO:0000313" key="2">
    <source>
        <dbReference type="EMBL" id="SHH38183.1"/>
    </source>
</evidence>
<dbReference type="OrthoDB" id="9905051at2"/>
<dbReference type="EMBL" id="FQXP01000003">
    <property type="protein sequence ID" value="SHH38183.1"/>
    <property type="molecule type" value="Genomic_DNA"/>
</dbReference>
<dbReference type="RefSeq" id="WP_072829124.1">
    <property type="nucleotide sequence ID" value="NZ_FQXP01000003.1"/>
</dbReference>
<proteinExistence type="predicted"/>
<protein>
    <recommendedName>
        <fullName evidence="4">DUF3221 domain-containing protein</fullName>
    </recommendedName>
</protein>
<feature type="signal peptide" evidence="1">
    <location>
        <begin position="1"/>
        <end position="24"/>
    </location>
</feature>
<name>A0A1M5SJU6_9CLOT</name>
<keyword evidence="3" id="KW-1185">Reference proteome</keyword>
<dbReference type="AlphaFoldDB" id="A0A1M5SJU6"/>
<dbReference type="Proteomes" id="UP000184526">
    <property type="component" value="Unassembled WGS sequence"/>
</dbReference>
<organism evidence="2 3">
    <name type="scientific">Clostridium collagenovorans DSM 3089</name>
    <dbReference type="NCBI Taxonomy" id="1121306"/>
    <lineage>
        <taxon>Bacteria</taxon>
        <taxon>Bacillati</taxon>
        <taxon>Bacillota</taxon>
        <taxon>Clostridia</taxon>
        <taxon>Eubacteriales</taxon>
        <taxon>Clostridiaceae</taxon>
        <taxon>Clostridium</taxon>
    </lineage>
</organism>
<evidence type="ECO:0008006" key="4">
    <source>
        <dbReference type="Google" id="ProtNLM"/>
    </source>
</evidence>